<dbReference type="Pfam" id="PF08386">
    <property type="entry name" value="Abhydrolase_4"/>
    <property type="match status" value="1"/>
</dbReference>
<dbReference type="SUPFAM" id="SSF53474">
    <property type="entry name" value="alpha/beta-Hydrolases"/>
    <property type="match status" value="1"/>
</dbReference>
<evidence type="ECO:0000313" key="3">
    <source>
        <dbReference type="EMBL" id="TFW17495.1"/>
    </source>
</evidence>
<keyword evidence="4" id="KW-1185">Reference proteome</keyword>
<dbReference type="GO" id="GO:0016787">
    <property type="term" value="F:hydrolase activity"/>
    <property type="evidence" value="ECO:0007669"/>
    <property type="project" value="UniProtKB-KW"/>
</dbReference>
<dbReference type="InterPro" id="IPR000073">
    <property type="entry name" value="AB_hydrolase_1"/>
</dbReference>
<feature type="domain" description="AB hydrolase-1" evidence="1">
    <location>
        <begin position="3"/>
        <end position="112"/>
    </location>
</feature>
<reference evidence="3 4" key="1">
    <citation type="submission" date="2019-03" db="EMBL/GenBank/DDBJ databases">
        <title>Draft Genome Sequence of Duganella callidus sp. nov., a Novel Duganella Species Isolated from Cultivated Soil.</title>
        <authorList>
            <person name="Raths R."/>
            <person name="Peta V."/>
            <person name="Bucking H."/>
        </authorList>
    </citation>
    <scope>NUCLEOTIDE SEQUENCE [LARGE SCALE GENOMIC DNA]</scope>
    <source>
        <strain evidence="3 4">DN04</strain>
    </source>
</reference>
<sequence>MQPHVVFIHGALNDHTVWRAQSRHFAQHGYRVLTPDLPAHGAAPGPALGSVAAMADWLLAQLDAAQIGQAALVGHSLGALIALEAAARAPQRIGHLALLGVAYPMKVAETLLATARSDEPRAIDMVAKWSHTPGHERADELRQLMLRLSRQQSGRHLLHTDLAACNAYDRGEAAAGGVHCPTLFIFGASDVMTPPKAARTLTAALPHARSVTVQAGHAMMVEQPDAINDALLKFCLPEH</sequence>
<dbReference type="OrthoDB" id="5297561at2"/>
<evidence type="ECO:0000313" key="4">
    <source>
        <dbReference type="Proteomes" id="UP000297729"/>
    </source>
</evidence>
<dbReference type="PRINTS" id="PR00111">
    <property type="entry name" value="ABHYDROLASE"/>
</dbReference>
<evidence type="ECO:0000259" key="2">
    <source>
        <dbReference type="Pfam" id="PF08386"/>
    </source>
</evidence>
<dbReference type="InterPro" id="IPR013595">
    <property type="entry name" value="Pept_S33_TAP-like_C"/>
</dbReference>
<dbReference type="Pfam" id="PF00561">
    <property type="entry name" value="Abhydrolase_1"/>
    <property type="match status" value="1"/>
</dbReference>
<name>A0A4Y9S7J5_9BURK</name>
<protein>
    <submittedName>
        <fullName evidence="3">Alpha/beta hydrolase</fullName>
    </submittedName>
</protein>
<dbReference type="PANTHER" id="PTHR43194">
    <property type="entry name" value="HYDROLASE ALPHA/BETA FOLD FAMILY"/>
    <property type="match status" value="1"/>
</dbReference>
<accession>A0A4Y9S7J5</accession>
<dbReference type="Proteomes" id="UP000297729">
    <property type="component" value="Unassembled WGS sequence"/>
</dbReference>
<dbReference type="Gene3D" id="3.40.50.1820">
    <property type="entry name" value="alpha/beta hydrolase"/>
    <property type="match status" value="1"/>
</dbReference>
<organism evidence="3 4">
    <name type="scientific">Duganella callida</name>
    <dbReference type="NCBI Taxonomy" id="2561932"/>
    <lineage>
        <taxon>Bacteria</taxon>
        <taxon>Pseudomonadati</taxon>
        <taxon>Pseudomonadota</taxon>
        <taxon>Betaproteobacteria</taxon>
        <taxon>Burkholderiales</taxon>
        <taxon>Oxalobacteraceae</taxon>
        <taxon>Telluria group</taxon>
        <taxon>Duganella</taxon>
    </lineage>
</organism>
<feature type="domain" description="Peptidase S33 tripeptidyl aminopeptidase-like C-terminal" evidence="2">
    <location>
        <begin position="179"/>
        <end position="234"/>
    </location>
</feature>
<evidence type="ECO:0000259" key="1">
    <source>
        <dbReference type="Pfam" id="PF00561"/>
    </source>
</evidence>
<dbReference type="InterPro" id="IPR029058">
    <property type="entry name" value="AB_hydrolase_fold"/>
</dbReference>
<keyword evidence="3" id="KW-0378">Hydrolase</keyword>
<dbReference type="AlphaFoldDB" id="A0A4Y9S7J5"/>
<dbReference type="PANTHER" id="PTHR43194:SF2">
    <property type="entry name" value="PEROXISOMAL MEMBRANE PROTEIN LPX1"/>
    <property type="match status" value="1"/>
</dbReference>
<dbReference type="InterPro" id="IPR050228">
    <property type="entry name" value="Carboxylesterase_BioH"/>
</dbReference>
<dbReference type="EMBL" id="SPVG01000203">
    <property type="protein sequence ID" value="TFW17495.1"/>
    <property type="molecule type" value="Genomic_DNA"/>
</dbReference>
<gene>
    <name evidence="3" type="ORF">E4L98_20430</name>
</gene>
<proteinExistence type="predicted"/>
<dbReference type="RefSeq" id="WP_135203385.1">
    <property type="nucleotide sequence ID" value="NZ_SPVG01000203.1"/>
</dbReference>
<comment type="caution">
    <text evidence="3">The sequence shown here is derived from an EMBL/GenBank/DDBJ whole genome shotgun (WGS) entry which is preliminary data.</text>
</comment>